<feature type="transmembrane region" description="Helical" evidence="6">
    <location>
        <begin position="733"/>
        <end position="759"/>
    </location>
</feature>
<dbReference type="Proteomes" id="UP001232536">
    <property type="component" value="Unassembled WGS sequence"/>
</dbReference>
<protein>
    <submittedName>
        <fullName evidence="7">YhgE/Pip domain-containing protein</fullName>
    </submittedName>
</protein>
<feature type="compositionally biased region" description="Polar residues" evidence="5">
    <location>
        <begin position="126"/>
        <end position="140"/>
    </location>
</feature>
<keyword evidence="2 6" id="KW-0812">Transmembrane</keyword>
<accession>A0ABT9D9C4</accession>
<evidence type="ECO:0000313" key="7">
    <source>
        <dbReference type="EMBL" id="MDO8107076.1"/>
    </source>
</evidence>
<evidence type="ECO:0000256" key="2">
    <source>
        <dbReference type="ARBA" id="ARBA00022692"/>
    </source>
</evidence>
<sequence>MRLMRAERVRFPRRATWLTVVGLIMVPLVVGGLLTWALWDPTKRLDQITAAVVNLDEPVTVNGQTVPLGRQLAAALVTGQASADAATSGSSVEVKARPDVSTGTAGASATPSASGTADPSTSASSNDAEQSSDGAPNVAGSNNPASFTWVLSDQSDAAAGLADGRYGAVVTIPKDFSAAATSPANGPSSATTATLQIRTSPEARPLDGTIAQVIAQAAAGALGTQLTQSYLDNVLVSFGTLHSNLGDAANGATKLADGAGQLSTGASGVADGSGKLADGVGQLADGAGSLSTGLASLSSGATSLATGVRQVGGGADSLAGGVQQLSSGASGLASGLDQIAAQTAQSADQAAAAVPGAQQFAAGVQQVADAVNGTGGISDSLGASATGATQLSSGITDLLTSLDGLAQSCAGGSSADCAALIGTIQAQRDQDTFLGNPTVTASADQLATGLAQLDGAFTTGNPPTQPPLGPTLTQLAGGAQDLASGAQASADGLRTLAGALSQSAAGAHQLADGASQSAAGAQQLASGADSAATGAAKLATGASQSAAGASKLAAGAYQSADGARSLADGASQVASGADGVASGAKSLADGLDQAVAKIPAYSDSEATSLAQVVADPVKVDGGSSSLLGSSTVPFLLAVALWLGGLATFLVLAPLSRDALGSTRASVRLALDAFVPAAVIGVVQGGLLTAVVAFALDLTPGEWASFTTLAMLTGVAFAALNQALAALMGGVGRFISMVVAVIALATAVISTAPSLLTAVASALPTSSALAGLRGVVESSAGIGGTVVSLLLWTVAGLAVTTLAVARKRVVEVTQLTRWSRA</sequence>
<evidence type="ECO:0000256" key="4">
    <source>
        <dbReference type="ARBA" id="ARBA00023136"/>
    </source>
</evidence>
<evidence type="ECO:0000313" key="8">
    <source>
        <dbReference type="Proteomes" id="UP001232536"/>
    </source>
</evidence>
<evidence type="ECO:0000256" key="1">
    <source>
        <dbReference type="ARBA" id="ARBA00004141"/>
    </source>
</evidence>
<name>A0ABT9D9C4_9CELL</name>
<dbReference type="SUPFAM" id="SSF101967">
    <property type="entry name" value="Adhesin YadA, collagen-binding domain"/>
    <property type="match status" value="1"/>
</dbReference>
<keyword evidence="8" id="KW-1185">Reference proteome</keyword>
<evidence type="ECO:0000256" key="6">
    <source>
        <dbReference type="SAM" id="Phobius"/>
    </source>
</evidence>
<feature type="transmembrane region" description="Helical" evidence="6">
    <location>
        <begin position="20"/>
        <end position="39"/>
    </location>
</feature>
<dbReference type="InterPro" id="IPR023908">
    <property type="entry name" value="xxxLxxG_rpt"/>
</dbReference>
<comment type="subcellular location">
    <subcellularLocation>
        <location evidence="1">Membrane</location>
        <topology evidence="1">Multi-pass membrane protein</topology>
    </subcellularLocation>
</comment>
<feature type="transmembrane region" description="Helical" evidence="6">
    <location>
        <begin position="632"/>
        <end position="652"/>
    </location>
</feature>
<feature type="transmembrane region" description="Helical" evidence="6">
    <location>
        <begin position="707"/>
        <end position="726"/>
    </location>
</feature>
<organism evidence="7 8">
    <name type="scientific">Actinotalea lenta</name>
    <dbReference type="NCBI Taxonomy" id="3064654"/>
    <lineage>
        <taxon>Bacteria</taxon>
        <taxon>Bacillati</taxon>
        <taxon>Actinomycetota</taxon>
        <taxon>Actinomycetes</taxon>
        <taxon>Micrococcales</taxon>
        <taxon>Cellulomonadaceae</taxon>
        <taxon>Actinotalea</taxon>
    </lineage>
</organism>
<comment type="caution">
    <text evidence="7">The sequence shown here is derived from an EMBL/GenBank/DDBJ whole genome shotgun (WGS) entry which is preliminary data.</text>
</comment>
<dbReference type="PANTHER" id="PTHR43077:SF5">
    <property type="entry name" value="PHAGE INFECTION PROTEIN"/>
    <property type="match status" value="1"/>
</dbReference>
<evidence type="ECO:0000256" key="5">
    <source>
        <dbReference type="SAM" id="MobiDB-lite"/>
    </source>
</evidence>
<dbReference type="Gene3D" id="1.10.287.950">
    <property type="entry name" value="Methyl-accepting chemotaxis protein"/>
    <property type="match status" value="1"/>
</dbReference>
<dbReference type="RefSeq" id="WP_304600712.1">
    <property type="nucleotide sequence ID" value="NZ_JAUQYP010000001.1"/>
</dbReference>
<keyword evidence="3 6" id="KW-1133">Transmembrane helix</keyword>
<feature type="transmembrane region" description="Helical" evidence="6">
    <location>
        <begin position="673"/>
        <end position="695"/>
    </location>
</feature>
<feature type="region of interest" description="Disordered" evidence="5">
    <location>
        <begin position="87"/>
        <end position="140"/>
    </location>
</feature>
<dbReference type="Gene3D" id="2.150.10.10">
    <property type="entry name" value="Serralysin-like metalloprotease, C-terminal"/>
    <property type="match status" value="1"/>
</dbReference>
<feature type="compositionally biased region" description="Low complexity" evidence="5">
    <location>
        <begin position="101"/>
        <end position="125"/>
    </location>
</feature>
<dbReference type="InterPro" id="IPR051328">
    <property type="entry name" value="T7SS_ABC-Transporter"/>
</dbReference>
<dbReference type="NCBIfam" id="TIGR03057">
    <property type="entry name" value="xxxLxxG_by_4"/>
    <property type="match status" value="3"/>
</dbReference>
<dbReference type="EMBL" id="JAUQYP010000001">
    <property type="protein sequence ID" value="MDO8107076.1"/>
    <property type="molecule type" value="Genomic_DNA"/>
</dbReference>
<dbReference type="PANTHER" id="PTHR43077">
    <property type="entry name" value="TRANSPORT PERMEASE YVFS-RELATED"/>
    <property type="match status" value="1"/>
</dbReference>
<keyword evidence="4 6" id="KW-0472">Membrane</keyword>
<proteinExistence type="predicted"/>
<dbReference type="InterPro" id="IPR011049">
    <property type="entry name" value="Serralysin-like_metalloprot_C"/>
</dbReference>
<feature type="transmembrane region" description="Helical" evidence="6">
    <location>
        <begin position="779"/>
        <end position="804"/>
    </location>
</feature>
<evidence type="ECO:0000256" key="3">
    <source>
        <dbReference type="ARBA" id="ARBA00022989"/>
    </source>
</evidence>
<reference evidence="7 8" key="1">
    <citation type="submission" date="2023-07" db="EMBL/GenBank/DDBJ databases">
        <title>Description of novel actinomycetes strains, isolated from tidal flat sediment.</title>
        <authorList>
            <person name="Lu C."/>
        </authorList>
    </citation>
    <scope>NUCLEOTIDE SEQUENCE [LARGE SCALE GENOMIC DNA]</scope>
    <source>
        <strain evidence="7 8">SYSU T00b441</strain>
    </source>
</reference>
<gene>
    <name evidence="7" type="ORF">Q6348_07680</name>
</gene>